<name>A0A919FCH2_9ACTN</name>
<proteinExistence type="predicted"/>
<evidence type="ECO:0000313" key="1">
    <source>
        <dbReference type="EMBL" id="GHH60926.1"/>
    </source>
</evidence>
<evidence type="ECO:0000313" key="2">
    <source>
        <dbReference type="Proteomes" id="UP000617734"/>
    </source>
</evidence>
<protein>
    <submittedName>
        <fullName evidence="1">Phage tail protein</fullName>
    </submittedName>
</protein>
<dbReference type="Proteomes" id="UP000617734">
    <property type="component" value="Unassembled WGS sequence"/>
</dbReference>
<gene>
    <name evidence="1" type="ORF">GCM10018781_06450</name>
</gene>
<accession>A0A919FCH2</accession>
<dbReference type="PANTHER" id="PTHR38009">
    <property type="entry name" value="CONSERVED HYPOTHETICAL PHAGE TAIL PROTEIN"/>
    <property type="match status" value="1"/>
</dbReference>
<dbReference type="NCBIfam" id="TIGR02241">
    <property type="entry name" value="conserved hypothetical phage tail region protein"/>
    <property type="match status" value="1"/>
</dbReference>
<reference evidence="1" key="2">
    <citation type="submission" date="2020-09" db="EMBL/GenBank/DDBJ databases">
        <authorList>
            <person name="Sun Q."/>
            <person name="Ohkuma M."/>
        </authorList>
    </citation>
    <scope>NUCLEOTIDE SEQUENCE</scope>
    <source>
        <strain evidence="1">JCM 4646</strain>
    </source>
</reference>
<comment type="caution">
    <text evidence="1">The sequence shown here is derived from an EMBL/GenBank/DDBJ whole genome shotgun (WGS) entry which is preliminary data.</text>
</comment>
<dbReference type="EMBL" id="BNBO01000002">
    <property type="protein sequence ID" value="GHH60926.1"/>
    <property type="molecule type" value="Genomic_DNA"/>
</dbReference>
<keyword evidence="2" id="KW-1185">Reference proteome</keyword>
<dbReference type="RefSeq" id="WP_190209206.1">
    <property type="nucleotide sequence ID" value="NZ_BNBO01000002.1"/>
</dbReference>
<dbReference type="InterPro" id="IPR010667">
    <property type="entry name" value="Phage_T4_Gp19"/>
</dbReference>
<dbReference type="GO" id="GO:0005198">
    <property type="term" value="F:structural molecule activity"/>
    <property type="evidence" value="ECO:0007669"/>
    <property type="project" value="InterPro"/>
</dbReference>
<dbReference type="InterPro" id="IPR011747">
    <property type="entry name" value="CHP02241"/>
</dbReference>
<dbReference type="AlphaFoldDB" id="A0A919FCH2"/>
<organism evidence="1 2">
    <name type="scientific">Kitasatospora indigofera</name>
    <dbReference type="NCBI Taxonomy" id="67307"/>
    <lineage>
        <taxon>Bacteria</taxon>
        <taxon>Bacillati</taxon>
        <taxon>Actinomycetota</taxon>
        <taxon>Actinomycetes</taxon>
        <taxon>Kitasatosporales</taxon>
        <taxon>Streptomycetaceae</taxon>
        <taxon>Kitasatospora</taxon>
    </lineage>
</organism>
<sequence length="148" mass="16091">MADTAGMAIATHIFTVQLGAYEVETVQEVSGLSFELDAIDHFEVTKSGQLVVRKLAGARKGGEVTISRGLGASGEFTKWLEESFIKGNVKSARQSLSIIVKDTENNPVRTINLKNAWVKKWEGPNLKAGESQAALEKVTVVFEDVELL</sequence>
<dbReference type="PANTHER" id="PTHR38009:SF1">
    <property type="entry name" value="CONSERVED HYPOTHETICAL PHAGE TAIL PROTEIN"/>
    <property type="match status" value="1"/>
</dbReference>
<reference evidence="1" key="1">
    <citation type="journal article" date="2014" name="Int. J. Syst. Evol. Microbiol.">
        <title>Complete genome sequence of Corynebacterium casei LMG S-19264T (=DSM 44701T), isolated from a smear-ripened cheese.</title>
        <authorList>
            <consortium name="US DOE Joint Genome Institute (JGI-PGF)"/>
            <person name="Walter F."/>
            <person name="Albersmeier A."/>
            <person name="Kalinowski J."/>
            <person name="Ruckert C."/>
        </authorList>
    </citation>
    <scope>NUCLEOTIDE SEQUENCE</scope>
    <source>
        <strain evidence="1">JCM 4646</strain>
    </source>
</reference>
<dbReference type="Pfam" id="PF06841">
    <property type="entry name" value="Phage_T4_gp19"/>
    <property type="match status" value="1"/>
</dbReference>
<dbReference type="GeneID" id="95351174"/>